<organism evidence="2 3">
    <name type="scientific">Novosphingobium soli</name>
    <dbReference type="NCBI Taxonomy" id="574956"/>
    <lineage>
        <taxon>Bacteria</taxon>
        <taxon>Pseudomonadati</taxon>
        <taxon>Pseudomonadota</taxon>
        <taxon>Alphaproteobacteria</taxon>
        <taxon>Sphingomonadales</taxon>
        <taxon>Sphingomonadaceae</taxon>
        <taxon>Novosphingobium</taxon>
    </lineage>
</organism>
<gene>
    <name evidence="2" type="ORF">ACFFJC_18810</name>
</gene>
<feature type="transmembrane region" description="Helical" evidence="1">
    <location>
        <begin position="72"/>
        <end position="96"/>
    </location>
</feature>
<evidence type="ECO:0000313" key="2">
    <source>
        <dbReference type="EMBL" id="MFC0206322.1"/>
    </source>
</evidence>
<keyword evidence="1" id="KW-1133">Transmembrane helix</keyword>
<dbReference type="Proteomes" id="UP001589798">
    <property type="component" value="Unassembled WGS sequence"/>
</dbReference>
<evidence type="ECO:0000256" key="1">
    <source>
        <dbReference type="SAM" id="Phobius"/>
    </source>
</evidence>
<feature type="transmembrane region" description="Helical" evidence="1">
    <location>
        <begin position="39"/>
        <end position="60"/>
    </location>
</feature>
<dbReference type="EMBL" id="JBHLWK010000025">
    <property type="protein sequence ID" value="MFC0206322.1"/>
    <property type="molecule type" value="Genomic_DNA"/>
</dbReference>
<accession>A0ABV6D0Z5</accession>
<proteinExistence type="predicted"/>
<keyword evidence="3" id="KW-1185">Reference proteome</keyword>
<reference evidence="2 3" key="1">
    <citation type="submission" date="2024-09" db="EMBL/GenBank/DDBJ databases">
        <authorList>
            <person name="Sun Q."/>
            <person name="Mori K."/>
        </authorList>
    </citation>
    <scope>NUCLEOTIDE SEQUENCE [LARGE SCALE GENOMIC DNA]</scope>
    <source>
        <strain evidence="2 3">CCM 7706</strain>
    </source>
</reference>
<feature type="transmembrane region" description="Helical" evidence="1">
    <location>
        <begin position="149"/>
        <end position="169"/>
    </location>
</feature>
<keyword evidence="1" id="KW-0812">Transmembrane</keyword>
<feature type="transmembrane region" description="Helical" evidence="1">
    <location>
        <begin position="189"/>
        <end position="214"/>
    </location>
</feature>
<sequence length="224" mass="24085">MLSGLAGSLRAARLDRVARRLSPAVLARSEAMVRPDYPVRLQACVFAVLAVVMLATRTTAATHVLHLPETSLASFFVLGYFVRRLAGFATLFALAFAIDVAVVGAKGWMSFCLTPAYGMLFPAYAMMWVAGRIGAARLEESATDLMPALVLLTGATLSSQILSSGGFYFLSGRFPDASVAGFLPRLMTYFPYVLVATLGWTGVAAIAWGMVLGFHPSLRKRPVR</sequence>
<keyword evidence="1" id="KW-0472">Membrane</keyword>
<evidence type="ECO:0000313" key="3">
    <source>
        <dbReference type="Proteomes" id="UP001589798"/>
    </source>
</evidence>
<protein>
    <submittedName>
        <fullName evidence="2">Uncharacterized protein</fullName>
    </submittedName>
</protein>
<name>A0ABV6D0Z5_9SPHN</name>
<feature type="transmembrane region" description="Helical" evidence="1">
    <location>
        <begin position="108"/>
        <end position="129"/>
    </location>
</feature>
<dbReference type="RefSeq" id="WP_379488942.1">
    <property type="nucleotide sequence ID" value="NZ_JBHLWK010000025.1"/>
</dbReference>
<comment type="caution">
    <text evidence="2">The sequence shown here is derived from an EMBL/GenBank/DDBJ whole genome shotgun (WGS) entry which is preliminary data.</text>
</comment>